<dbReference type="AlphaFoldDB" id="A0A0B8QJG7"/>
<accession>A0A0B8QJG7</accession>
<dbReference type="Proteomes" id="UP000031847">
    <property type="component" value="Unassembled WGS sequence"/>
</dbReference>
<comment type="caution">
    <text evidence="1">The sequence shown here is derived from an EMBL/GenBank/DDBJ whole genome shotgun (WGS) entry which is preliminary data.</text>
</comment>
<protein>
    <submittedName>
        <fullName evidence="1">Uncharacterized protein</fullName>
    </submittedName>
</protein>
<proteinExistence type="predicted"/>
<evidence type="ECO:0000313" key="1">
    <source>
        <dbReference type="EMBL" id="GAM79905.1"/>
    </source>
</evidence>
<name>A0A0B8QJG7_LACLL</name>
<organism evidence="1 2">
    <name type="scientific">Lactococcus lactis subsp. lactis</name>
    <name type="common">Streptococcus lactis</name>
    <dbReference type="NCBI Taxonomy" id="1360"/>
    <lineage>
        <taxon>Bacteria</taxon>
        <taxon>Bacillati</taxon>
        <taxon>Bacillota</taxon>
        <taxon>Bacilli</taxon>
        <taxon>Lactobacillales</taxon>
        <taxon>Streptococcaceae</taxon>
        <taxon>Lactococcus</taxon>
    </lineage>
</organism>
<reference evidence="1 2" key="1">
    <citation type="submission" date="2015-01" db="EMBL/GenBank/DDBJ databases">
        <title>Lactococcus lactis subsp.lactis JCM 5805 whole genome shotgun sequence.</title>
        <authorList>
            <person name="Fujii T."/>
            <person name="Tomita Y."/>
            <person name="Ikushima S."/>
            <person name="Fujiwara D."/>
        </authorList>
    </citation>
    <scope>NUCLEOTIDE SEQUENCE [LARGE SCALE GENOMIC DNA]</scope>
    <source>
        <strain evidence="1 2">JCM 5805</strain>
    </source>
</reference>
<evidence type="ECO:0000313" key="2">
    <source>
        <dbReference type="Proteomes" id="UP000031847"/>
    </source>
</evidence>
<sequence>MDLQKLGEENVIEWDSGGGNYNDYNNHWYSSLHYVLPQEKIGWATNP</sequence>
<gene>
    <name evidence="1" type="ORF">JCM5805K_1013</name>
</gene>
<dbReference type="EMBL" id="BBSI01000017">
    <property type="protein sequence ID" value="GAM79905.1"/>
    <property type="molecule type" value="Genomic_DNA"/>
</dbReference>